<dbReference type="EMBL" id="CAVLEF010000225">
    <property type="protein sequence ID" value="CAK1553768.1"/>
    <property type="molecule type" value="Genomic_DNA"/>
</dbReference>
<comment type="caution">
    <text evidence="2">The sequence shown here is derived from an EMBL/GenBank/DDBJ whole genome shotgun (WGS) entry which is preliminary data.</text>
</comment>
<evidence type="ECO:0000313" key="3">
    <source>
        <dbReference type="Proteomes" id="UP001497472"/>
    </source>
</evidence>
<evidence type="ECO:0000313" key="2">
    <source>
        <dbReference type="EMBL" id="CAK1553768.1"/>
    </source>
</evidence>
<keyword evidence="1" id="KW-0732">Signal</keyword>
<proteinExistence type="predicted"/>
<evidence type="ECO:0000256" key="1">
    <source>
        <dbReference type="SAM" id="SignalP"/>
    </source>
</evidence>
<accession>A0AAV1K079</accession>
<sequence length="378" mass="40759">MITVIAGLAFLSNAFAYHDPDLNYHLSQVQTIQGCGDSGYSYPAPAIQLTANVQPTNAPRLIQPVQAPVTYANNKGFTQFFEPAQLSYQSQPSYRGAQSFESYSVSQAEQHGYATSEGLSAAAQRTVTPLATYAQAPIIAKITAAPLHAKYSVAPVKSYVSQNLFAQATGSLAKASLNSYNSIESSGSVVSQVIAPQSVRYATAPTLRLQNNPTVYTSASNQYNQESFATTYNQYSQASAARAAYAPAVAQYSVSHTPVQYSAPAVQYSPPDVQYQPVVQYSDPAPAPVITQHAPVIVQHSPVVSQSAQNIHSSRPVHNLYKVVQRLAPVVSHPPAVAVSPVRISSSAHSSKNVHKEFLENYLYTMDRFGDIDILIIE</sequence>
<gene>
    <name evidence="2" type="ORF">LNINA_LOCUS12736</name>
</gene>
<protein>
    <submittedName>
        <fullName evidence="2">Uncharacterized protein</fullName>
    </submittedName>
</protein>
<organism evidence="2 3">
    <name type="scientific">Leptosia nina</name>
    <dbReference type="NCBI Taxonomy" id="320188"/>
    <lineage>
        <taxon>Eukaryota</taxon>
        <taxon>Metazoa</taxon>
        <taxon>Ecdysozoa</taxon>
        <taxon>Arthropoda</taxon>
        <taxon>Hexapoda</taxon>
        <taxon>Insecta</taxon>
        <taxon>Pterygota</taxon>
        <taxon>Neoptera</taxon>
        <taxon>Endopterygota</taxon>
        <taxon>Lepidoptera</taxon>
        <taxon>Glossata</taxon>
        <taxon>Ditrysia</taxon>
        <taxon>Papilionoidea</taxon>
        <taxon>Pieridae</taxon>
        <taxon>Pierinae</taxon>
        <taxon>Leptosia</taxon>
    </lineage>
</organism>
<name>A0AAV1K079_9NEOP</name>
<feature type="signal peptide" evidence="1">
    <location>
        <begin position="1"/>
        <end position="16"/>
    </location>
</feature>
<dbReference type="Proteomes" id="UP001497472">
    <property type="component" value="Unassembled WGS sequence"/>
</dbReference>
<dbReference type="AlphaFoldDB" id="A0AAV1K079"/>
<keyword evidence="3" id="KW-1185">Reference proteome</keyword>
<feature type="chain" id="PRO_5043326193" evidence="1">
    <location>
        <begin position="17"/>
        <end position="378"/>
    </location>
</feature>
<reference evidence="2 3" key="1">
    <citation type="submission" date="2023-11" db="EMBL/GenBank/DDBJ databases">
        <authorList>
            <person name="Okamura Y."/>
        </authorList>
    </citation>
    <scope>NUCLEOTIDE SEQUENCE [LARGE SCALE GENOMIC DNA]</scope>
</reference>